<evidence type="ECO:0000313" key="9">
    <source>
        <dbReference type="Proteomes" id="UP000094936"/>
    </source>
</evidence>
<dbReference type="Proteomes" id="UP000094936">
    <property type="component" value="Unassembled WGS sequence"/>
</dbReference>
<dbReference type="AlphaFoldDB" id="A0A1C3EK58"/>
<feature type="transmembrane region" description="Helical" evidence="7">
    <location>
        <begin position="166"/>
        <end position="186"/>
    </location>
</feature>
<keyword evidence="3" id="KW-1003">Cell membrane</keyword>
<dbReference type="GO" id="GO:0005886">
    <property type="term" value="C:plasma membrane"/>
    <property type="evidence" value="ECO:0007669"/>
    <property type="project" value="UniProtKB-SubCell"/>
</dbReference>
<organism evidence="8 9">
    <name type="scientific">Veronia pacifica</name>
    <dbReference type="NCBI Taxonomy" id="1080227"/>
    <lineage>
        <taxon>Bacteria</taxon>
        <taxon>Pseudomonadati</taxon>
        <taxon>Pseudomonadota</taxon>
        <taxon>Gammaproteobacteria</taxon>
        <taxon>Vibrionales</taxon>
        <taxon>Vibrionaceae</taxon>
        <taxon>Veronia</taxon>
    </lineage>
</organism>
<evidence type="ECO:0000256" key="7">
    <source>
        <dbReference type="SAM" id="Phobius"/>
    </source>
</evidence>
<evidence type="ECO:0000256" key="6">
    <source>
        <dbReference type="ARBA" id="ARBA00023136"/>
    </source>
</evidence>
<comment type="similarity">
    <text evidence="2">Belongs to the Smp family.</text>
</comment>
<keyword evidence="9" id="KW-1185">Reference proteome</keyword>
<keyword evidence="5 7" id="KW-1133">Transmembrane helix</keyword>
<sequence length="201" mass="22462">MLQINKKRLRRLWQLLVISICLVTVVMLFVYSNNLNNRNYKMLFDQTEDMARLFLRQMAVSAVPAISDDNTGRLEKLVNNLQKEPLVLDATIYNAEGLVIANSDNAMPLSQLTGLNTPLSVASIGRQQLVEPIIKGDRIVGFLRVTLEHGSVIKAAANRLDKSINLVRAMILLALATGAWLAFTLFHRKTGHSRLSLPIND</sequence>
<dbReference type="STRING" id="1080227.A8L45_09550"/>
<evidence type="ECO:0000256" key="5">
    <source>
        <dbReference type="ARBA" id="ARBA00022989"/>
    </source>
</evidence>
<comment type="subcellular location">
    <subcellularLocation>
        <location evidence="1">Cell membrane</location>
    </subcellularLocation>
</comment>
<proteinExistence type="inferred from homology"/>
<evidence type="ECO:0000256" key="2">
    <source>
        <dbReference type="ARBA" id="ARBA00005362"/>
    </source>
</evidence>
<evidence type="ECO:0000256" key="3">
    <source>
        <dbReference type="ARBA" id="ARBA00022475"/>
    </source>
</evidence>
<accession>A0A1C3EK58</accession>
<dbReference type="OrthoDB" id="6213658at2"/>
<evidence type="ECO:0000313" key="8">
    <source>
        <dbReference type="EMBL" id="ODA33618.1"/>
    </source>
</evidence>
<evidence type="ECO:0000256" key="4">
    <source>
        <dbReference type="ARBA" id="ARBA00022692"/>
    </source>
</evidence>
<dbReference type="EMBL" id="LYBM01000014">
    <property type="protein sequence ID" value="ODA33618.1"/>
    <property type="molecule type" value="Genomic_DNA"/>
</dbReference>
<comment type="caution">
    <text evidence="8">The sequence shown here is derived from an EMBL/GenBank/DDBJ whole genome shotgun (WGS) entry which is preliminary data.</text>
</comment>
<name>A0A1C3EK58_9GAMM</name>
<dbReference type="InterPro" id="IPR019305">
    <property type="entry name" value="Uncharacterised_Smp"/>
</dbReference>
<keyword evidence="4 7" id="KW-0812">Transmembrane</keyword>
<evidence type="ECO:0000256" key="1">
    <source>
        <dbReference type="ARBA" id="ARBA00004236"/>
    </source>
</evidence>
<keyword evidence="6 7" id="KW-0472">Membrane</keyword>
<gene>
    <name evidence="8" type="ORF">A8L45_09550</name>
</gene>
<dbReference type="Pfam" id="PF10144">
    <property type="entry name" value="SMP_2"/>
    <property type="match status" value="1"/>
</dbReference>
<reference evidence="8 9" key="1">
    <citation type="submission" date="2016-05" db="EMBL/GenBank/DDBJ databases">
        <title>Genomic Taxonomy of the Vibrionaceae.</title>
        <authorList>
            <person name="Gomez-Gil B."/>
            <person name="Enciso-Ibarra J."/>
        </authorList>
    </citation>
    <scope>NUCLEOTIDE SEQUENCE [LARGE SCALE GENOMIC DNA]</scope>
    <source>
        <strain evidence="8 9">CAIM 1920</strain>
    </source>
</reference>
<feature type="transmembrane region" description="Helical" evidence="7">
    <location>
        <begin position="12"/>
        <end position="32"/>
    </location>
</feature>
<dbReference type="RefSeq" id="WP_068901630.1">
    <property type="nucleotide sequence ID" value="NZ_JBHUIF010000031.1"/>
</dbReference>
<evidence type="ECO:0008006" key="10">
    <source>
        <dbReference type="Google" id="ProtNLM"/>
    </source>
</evidence>
<protein>
    <recommendedName>
        <fullName evidence="10">SMP protein</fullName>
    </recommendedName>
</protein>